<dbReference type="EMBL" id="APPJ01000009">
    <property type="protein sequence ID" value="ENV17800.1"/>
    <property type="molecule type" value="Genomic_DNA"/>
</dbReference>
<dbReference type="RefSeq" id="WP_004818445.1">
    <property type="nucleotide sequence ID" value="NZ_KB849456.1"/>
</dbReference>
<gene>
    <name evidence="2" type="ORF">F964_01105</name>
</gene>
<protein>
    <submittedName>
        <fullName evidence="2">Uncharacterized protein</fullName>
    </submittedName>
</protein>
<keyword evidence="1" id="KW-0732">Signal</keyword>
<reference evidence="2 3" key="1">
    <citation type="submission" date="2013-02" db="EMBL/GenBank/DDBJ databases">
        <title>The Genome Sequence of Acinetobacter guillouiae NIPH 991.</title>
        <authorList>
            <consortium name="The Broad Institute Genome Sequencing Platform"/>
            <consortium name="The Broad Institute Genome Sequencing Center for Infectious Disease"/>
            <person name="Cerqueira G."/>
            <person name="Feldgarden M."/>
            <person name="Courvalin P."/>
            <person name="Perichon B."/>
            <person name="Grillot-Courvalin C."/>
            <person name="Clermont D."/>
            <person name="Rocha E."/>
            <person name="Yoon E.-J."/>
            <person name="Nemec A."/>
            <person name="Walker B."/>
            <person name="Young S.K."/>
            <person name="Zeng Q."/>
            <person name="Gargeya S."/>
            <person name="Fitzgerald M."/>
            <person name="Haas B."/>
            <person name="Abouelleil A."/>
            <person name="Alvarado L."/>
            <person name="Arachchi H.M."/>
            <person name="Berlin A.M."/>
            <person name="Chapman S.B."/>
            <person name="Dewar J."/>
            <person name="Goldberg J."/>
            <person name="Griggs A."/>
            <person name="Gujja S."/>
            <person name="Hansen M."/>
            <person name="Howarth C."/>
            <person name="Imamovic A."/>
            <person name="Larimer J."/>
            <person name="McCowan C."/>
            <person name="Murphy C."/>
            <person name="Neiman D."/>
            <person name="Pearson M."/>
            <person name="Priest M."/>
            <person name="Roberts A."/>
            <person name="Saif S."/>
            <person name="Shea T."/>
            <person name="Sisk P."/>
            <person name="Sykes S."/>
            <person name="Wortman J."/>
            <person name="Nusbaum C."/>
            <person name="Birren B."/>
        </authorList>
    </citation>
    <scope>NUCLEOTIDE SEQUENCE [LARGE SCALE GENOMIC DNA]</scope>
    <source>
        <strain evidence="2 3">NIPH 991</strain>
    </source>
</reference>
<dbReference type="PROSITE" id="PS51257">
    <property type="entry name" value="PROKAR_LIPOPROTEIN"/>
    <property type="match status" value="1"/>
</dbReference>
<sequence length="138" mass="16021">MNSQIKIFLQYSAVVACFSITSLCHADMNKVIALINNPSSAPVIRRCEGNINCNAFVAISKQWQLIPKNDRLRYFIYSGDLNALIREGKDLKEQKLIDIDSFAYQVFDYRAENFNDRWLYIKGLAVLKYVQRTQFNQL</sequence>
<evidence type="ECO:0000256" key="1">
    <source>
        <dbReference type="SAM" id="SignalP"/>
    </source>
</evidence>
<dbReference type="HOGENOM" id="CLU_1850843_0_0_6"/>
<organism evidence="2 3">
    <name type="scientific">Acinetobacter guillouiae NIPH 991</name>
    <dbReference type="NCBI Taxonomy" id="1217656"/>
    <lineage>
        <taxon>Bacteria</taxon>
        <taxon>Pseudomonadati</taxon>
        <taxon>Pseudomonadota</taxon>
        <taxon>Gammaproteobacteria</taxon>
        <taxon>Moraxellales</taxon>
        <taxon>Moraxellaceae</taxon>
        <taxon>Acinetobacter</taxon>
    </lineage>
</organism>
<feature type="signal peptide" evidence="1">
    <location>
        <begin position="1"/>
        <end position="26"/>
    </location>
</feature>
<evidence type="ECO:0000313" key="2">
    <source>
        <dbReference type="EMBL" id="ENV17800.1"/>
    </source>
</evidence>
<proteinExistence type="predicted"/>
<accession>N8YER1</accession>
<name>N8YER1_ACIGI</name>
<dbReference type="eggNOG" id="ENOG5032HGU">
    <property type="taxonomic scope" value="Bacteria"/>
</dbReference>
<dbReference type="AlphaFoldDB" id="N8YER1"/>
<evidence type="ECO:0000313" key="3">
    <source>
        <dbReference type="Proteomes" id="UP000013148"/>
    </source>
</evidence>
<keyword evidence="3" id="KW-1185">Reference proteome</keyword>
<dbReference type="PATRIC" id="fig|1217656.3.peg.1083"/>
<dbReference type="Proteomes" id="UP000013148">
    <property type="component" value="Unassembled WGS sequence"/>
</dbReference>
<comment type="caution">
    <text evidence="2">The sequence shown here is derived from an EMBL/GenBank/DDBJ whole genome shotgun (WGS) entry which is preliminary data.</text>
</comment>
<feature type="chain" id="PRO_5004137018" evidence="1">
    <location>
        <begin position="27"/>
        <end position="138"/>
    </location>
</feature>